<dbReference type="InterPro" id="IPR035278">
    <property type="entry name" value="DUF5355"/>
</dbReference>
<evidence type="ECO:0000313" key="1">
    <source>
        <dbReference type="EMBL" id="KAG7726421.1"/>
    </source>
</evidence>
<dbReference type="Proteomes" id="UP000738402">
    <property type="component" value="Unassembled WGS sequence"/>
</dbReference>
<dbReference type="EMBL" id="JAHLUH010000009">
    <property type="protein sequence ID" value="KAG7726421.1"/>
    <property type="molecule type" value="Genomic_DNA"/>
</dbReference>
<gene>
    <name evidence="1" type="ORF">KL933_003352</name>
</gene>
<evidence type="ECO:0000313" key="2">
    <source>
        <dbReference type="Proteomes" id="UP000738402"/>
    </source>
</evidence>
<dbReference type="Pfam" id="PF17306">
    <property type="entry name" value="DUF5355"/>
    <property type="match status" value="1"/>
</dbReference>
<accession>A0AAN6I0I5</accession>
<proteinExistence type="predicted"/>
<sequence length="399" mass="46271">MQLLKMSQGNIMSFARGDIITPSTNLQLDTPSKINELRHTISTSHLMNSAHNLHELIDQLFTFVKNRRNTDSASIQDLLESGKEIKIFKGCPWSKYKTLKTLDWTAYDEIVASSISIMQIYYVLTLEALEKQYSSDDLADDVWKKITNILKSAFGLANEIQGQVSKLHRPNFDYIYHLNQILVQLLIIFKNIHVTHREIEVRFGDFEKVPEKLNTYVRILIFVYNECAVLEQLKKSSQVATLKRFVEILFSYYRSLFYYHKNELGIALAINKYGLANSIDQSKIRSKLHIKAVKSNVKDKHLWSEEIRFMREFQDSTFPAAFRQNVATVVDILRILNSKYEKLNNSINFQKVPSLEEVRHKYLFDSPDLPSGLQVPLADINRFVPACLVESTNVQDVYF</sequence>
<dbReference type="AlphaFoldDB" id="A0AAN6I0I5"/>
<organism evidence="1 2">
    <name type="scientific">Ogataea haglerorum</name>
    <dbReference type="NCBI Taxonomy" id="1937702"/>
    <lineage>
        <taxon>Eukaryota</taxon>
        <taxon>Fungi</taxon>
        <taxon>Dikarya</taxon>
        <taxon>Ascomycota</taxon>
        <taxon>Saccharomycotina</taxon>
        <taxon>Pichiomycetes</taxon>
        <taxon>Pichiales</taxon>
        <taxon>Pichiaceae</taxon>
        <taxon>Ogataea</taxon>
    </lineage>
</organism>
<name>A0AAN6I0I5_9ASCO</name>
<reference evidence="1" key="1">
    <citation type="journal article" date="2021" name="G3 (Bethesda)">
        <title>Genomic diversity, chromosomal rearrangements, and interspecies hybridization in the ogataea polymorpha species complex.</title>
        <authorList>
            <person name="Hanson S.J."/>
            <person name="Cinneide E.O."/>
            <person name="Salzberg L.I."/>
            <person name="Wolfe K.H."/>
            <person name="McGowan J."/>
            <person name="Fitzpatrick D.A."/>
            <person name="Matlin K."/>
        </authorList>
    </citation>
    <scope>NUCLEOTIDE SEQUENCE</scope>
    <source>
        <strain evidence="1">83-405-1</strain>
    </source>
</reference>
<comment type="caution">
    <text evidence="1">The sequence shown here is derived from an EMBL/GenBank/DDBJ whole genome shotgun (WGS) entry which is preliminary data.</text>
</comment>
<protein>
    <submittedName>
        <fullName evidence="1">Uncharacterized protein</fullName>
    </submittedName>
</protein>